<evidence type="ECO:0000313" key="2">
    <source>
        <dbReference type="Proteomes" id="UP001595859"/>
    </source>
</evidence>
<gene>
    <name evidence="1" type="ORF">ACFPCV_18700</name>
</gene>
<name>A0ABV9S1Q3_9PSEU</name>
<comment type="caution">
    <text evidence="1">The sequence shown here is derived from an EMBL/GenBank/DDBJ whole genome shotgun (WGS) entry which is preliminary data.</text>
</comment>
<dbReference type="EMBL" id="JBHSIS010000008">
    <property type="protein sequence ID" value="MFC4855545.1"/>
    <property type="molecule type" value="Genomic_DNA"/>
</dbReference>
<dbReference type="Proteomes" id="UP001595859">
    <property type="component" value="Unassembled WGS sequence"/>
</dbReference>
<proteinExistence type="predicted"/>
<reference evidence="2" key="1">
    <citation type="journal article" date="2019" name="Int. J. Syst. Evol. Microbiol.">
        <title>The Global Catalogue of Microorganisms (GCM) 10K type strain sequencing project: providing services to taxonomists for standard genome sequencing and annotation.</title>
        <authorList>
            <consortium name="The Broad Institute Genomics Platform"/>
            <consortium name="The Broad Institute Genome Sequencing Center for Infectious Disease"/>
            <person name="Wu L."/>
            <person name="Ma J."/>
        </authorList>
    </citation>
    <scope>NUCLEOTIDE SEQUENCE [LARGE SCALE GENOMIC DNA]</scope>
    <source>
        <strain evidence="2">ZS-22-S1</strain>
    </source>
</reference>
<evidence type="ECO:0008006" key="3">
    <source>
        <dbReference type="Google" id="ProtNLM"/>
    </source>
</evidence>
<sequence>MADRGASGYAFWQLRRALRHAGADSARAGRWQAVLDGMADGTLTVGSRTPVADTPAWVTLEVLHGGFATGRYLAEAPLRHDEREVVASLPADAPGTTDRERLNLYYLTDTGQDVLRDALTAGTYRVDIPEHAALPTVVWLLANDHHAAALDVVAQLRPLMHRLRLTPYLGQPPSPAGAVVHVASVGQVRAALRAVTTPKAIETMRTRLAEQPLYDRIVALWCDTVDGDLPVLDDGRVVGGWPCRVWPADWAERRARLLADSEDVTRHPRGNFTRLRAALLACATDSSALTARDVGWVRRALANTITRHGAPGSPRRTALREHELSVVAQPTRAAMAAVVADRLDAYPDEGGVPSVDVVAAEVDGRFVPESIVAKVSRALAAPVDELVARGVIGSGEVLATVLPKITAALLAANLDDPVLAALYAKTYAAFRRRRSLLLLDLRTQVGFGELPWVAAVEPLRAHRQDTAKAARQALAQTTMLALTAFPHTILPNPLVKEFGALARQADLSLPLVEEIAADIFMGTFTTRFRDAAAVASRVMAGTVYATYYDLPESWSGRTGTWWGRKVANDFAQACTARARITDTTSWVAANGAVLEQSQILTTHNLAVLVDRLGLAERLAAVAPGLADRALSWAVRRMAGSFPHRHAALVAVKNAAYAWRQGIFFLSFCAARTQRDTLDLLRPQVRGTRLGPALDGLAAVVAGDRFDADGNVHSGRRWLGWSTGAHWALDG</sequence>
<evidence type="ECO:0000313" key="1">
    <source>
        <dbReference type="EMBL" id="MFC4855545.1"/>
    </source>
</evidence>
<protein>
    <recommendedName>
        <fullName evidence="3">Lantibiotic biosynthesis dehydratase-like protein</fullName>
    </recommendedName>
</protein>
<keyword evidence="2" id="KW-1185">Reference proteome</keyword>
<organism evidence="1 2">
    <name type="scientific">Actinophytocola glycyrrhizae</name>
    <dbReference type="NCBI Taxonomy" id="2044873"/>
    <lineage>
        <taxon>Bacteria</taxon>
        <taxon>Bacillati</taxon>
        <taxon>Actinomycetota</taxon>
        <taxon>Actinomycetes</taxon>
        <taxon>Pseudonocardiales</taxon>
        <taxon>Pseudonocardiaceae</taxon>
    </lineage>
</organism>
<accession>A0ABV9S1Q3</accession>
<dbReference type="RefSeq" id="WP_378057506.1">
    <property type="nucleotide sequence ID" value="NZ_JBHSIS010000008.1"/>
</dbReference>